<keyword evidence="3" id="KW-1185">Reference proteome</keyword>
<name>A0ABC8JYF6_ERUVS</name>
<protein>
    <submittedName>
        <fullName evidence="2">Uncharacterized protein</fullName>
    </submittedName>
</protein>
<accession>A0ABC8JYF6</accession>
<comment type="caution">
    <text evidence="2">The sequence shown here is derived from an EMBL/GenBank/DDBJ whole genome shotgun (WGS) entry which is preliminary data.</text>
</comment>
<feature type="region of interest" description="Disordered" evidence="1">
    <location>
        <begin position="169"/>
        <end position="208"/>
    </location>
</feature>
<gene>
    <name evidence="2" type="ORF">ERUC_LOCUS17171</name>
</gene>
<proteinExistence type="predicted"/>
<evidence type="ECO:0000313" key="2">
    <source>
        <dbReference type="EMBL" id="CAH8347593.1"/>
    </source>
</evidence>
<evidence type="ECO:0000256" key="1">
    <source>
        <dbReference type="SAM" id="MobiDB-lite"/>
    </source>
</evidence>
<reference evidence="2 3" key="1">
    <citation type="submission" date="2022-03" db="EMBL/GenBank/DDBJ databases">
        <authorList>
            <person name="Macdonald S."/>
            <person name="Ahmed S."/>
            <person name="Newling K."/>
        </authorList>
    </citation>
    <scope>NUCLEOTIDE SEQUENCE [LARGE SCALE GENOMIC DNA]</scope>
</reference>
<feature type="region of interest" description="Disordered" evidence="1">
    <location>
        <begin position="1"/>
        <end position="50"/>
    </location>
</feature>
<feature type="compositionally biased region" description="Basic and acidic residues" evidence="1">
    <location>
        <begin position="172"/>
        <end position="202"/>
    </location>
</feature>
<dbReference type="Proteomes" id="UP001642260">
    <property type="component" value="Unassembled WGS sequence"/>
</dbReference>
<evidence type="ECO:0000313" key="3">
    <source>
        <dbReference type="Proteomes" id="UP001642260"/>
    </source>
</evidence>
<sequence>MVLSNKDSFAIPKHHRKDESYARSGEGYSRYPRKENRDDHYPDRELHWREKDSKIASREVVLYKPDASQKNHHGDNALQQVEHENETCGRSQSPIKKLASKIVTPSYGNVTIRNRSIVKALTFPSESDIRMSPPRDAQVIGALKEMGSNSQTGMEEEDANMDDMLGEELMEMEQRSTSKTESYKSKATAEDKAKAKPRRDVSSRNNIKKSATWGVLTIKFHRIRRGSPS</sequence>
<dbReference type="EMBL" id="CAKOAT010157377">
    <property type="protein sequence ID" value="CAH8347593.1"/>
    <property type="molecule type" value="Genomic_DNA"/>
</dbReference>
<dbReference type="AlphaFoldDB" id="A0ABC8JYF6"/>
<feature type="compositionally biased region" description="Basic and acidic residues" evidence="1">
    <location>
        <begin position="32"/>
        <end position="50"/>
    </location>
</feature>
<organism evidence="2 3">
    <name type="scientific">Eruca vesicaria subsp. sativa</name>
    <name type="common">Garden rocket</name>
    <name type="synonym">Eruca sativa</name>
    <dbReference type="NCBI Taxonomy" id="29727"/>
    <lineage>
        <taxon>Eukaryota</taxon>
        <taxon>Viridiplantae</taxon>
        <taxon>Streptophyta</taxon>
        <taxon>Embryophyta</taxon>
        <taxon>Tracheophyta</taxon>
        <taxon>Spermatophyta</taxon>
        <taxon>Magnoliopsida</taxon>
        <taxon>eudicotyledons</taxon>
        <taxon>Gunneridae</taxon>
        <taxon>Pentapetalae</taxon>
        <taxon>rosids</taxon>
        <taxon>malvids</taxon>
        <taxon>Brassicales</taxon>
        <taxon>Brassicaceae</taxon>
        <taxon>Brassiceae</taxon>
        <taxon>Eruca</taxon>
    </lineage>
</organism>